<proteinExistence type="predicted"/>
<protein>
    <submittedName>
        <fullName evidence="1">Uncharacterized protein</fullName>
    </submittedName>
</protein>
<dbReference type="Proteomes" id="UP001159042">
    <property type="component" value="Unassembled WGS sequence"/>
</dbReference>
<dbReference type="AlphaFoldDB" id="A0AAV8W0M4"/>
<gene>
    <name evidence="1" type="ORF">NQ315_006388</name>
</gene>
<keyword evidence="2" id="KW-1185">Reference proteome</keyword>
<dbReference type="EMBL" id="JANEYG010000016">
    <property type="protein sequence ID" value="KAJ8919859.1"/>
    <property type="molecule type" value="Genomic_DNA"/>
</dbReference>
<sequence>MTPRWIIRGSTQQRLNIQNLQKDIVNILGKHHIHSIIALQYRIVPMENEIYISYEYKSPSIFYTEISNRNKGLVKTMLLLLIKQE</sequence>
<evidence type="ECO:0000313" key="1">
    <source>
        <dbReference type="EMBL" id="KAJ8919859.1"/>
    </source>
</evidence>
<evidence type="ECO:0000313" key="2">
    <source>
        <dbReference type="Proteomes" id="UP001159042"/>
    </source>
</evidence>
<accession>A0AAV8W0M4</accession>
<name>A0AAV8W0M4_9CUCU</name>
<reference evidence="1 2" key="1">
    <citation type="journal article" date="2023" name="Insect Mol. Biol.">
        <title>Genome sequencing provides insights into the evolution of gene families encoding plant cell wall-degrading enzymes in longhorned beetles.</title>
        <authorList>
            <person name="Shin N.R."/>
            <person name="Okamura Y."/>
            <person name="Kirsch R."/>
            <person name="Pauchet Y."/>
        </authorList>
    </citation>
    <scope>NUCLEOTIDE SEQUENCE [LARGE SCALE GENOMIC DNA]</scope>
    <source>
        <strain evidence="1">EAD_L_NR</strain>
    </source>
</reference>
<comment type="caution">
    <text evidence="1">The sequence shown here is derived from an EMBL/GenBank/DDBJ whole genome shotgun (WGS) entry which is preliminary data.</text>
</comment>
<organism evidence="1 2">
    <name type="scientific">Exocentrus adspersus</name>
    <dbReference type="NCBI Taxonomy" id="1586481"/>
    <lineage>
        <taxon>Eukaryota</taxon>
        <taxon>Metazoa</taxon>
        <taxon>Ecdysozoa</taxon>
        <taxon>Arthropoda</taxon>
        <taxon>Hexapoda</taxon>
        <taxon>Insecta</taxon>
        <taxon>Pterygota</taxon>
        <taxon>Neoptera</taxon>
        <taxon>Endopterygota</taxon>
        <taxon>Coleoptera</taxon>
        <taxon>Polyphaga</taxon>
        <taxon>Cucujiformia</taxon>
        <taxon>Chrysomeloidea</taxon>
        <taxon>Cerambycidae</taxon>
        <taxon>Lamiinae</taxon>
        <taxon>Acanthocinini</taxon>
        <taxon>Exocentrus</taxon>
    </lineage>
</organism>